<proteinExistence type="predicted"/>
<organism evidence="2">
    <name type="scientific">Atelocyanobacterium thalassa (isolate ALOHA)</name>
    <dbReference type="NCBI Taxonomy" id="1453429"/>
    <lineage>
        <taxon>Bacteria</taxon>
        <taxon>Bacillati</taxon>
        <taxon>Cyanobacteriota</taxon>
        <taxon>Cyanophyceae</taxon>
        <taxon>Oscillatoriophycideae</taxon>
        <taxon>Chroococcales</taxon>
        <taxon>Aphanothecaceae</taxon>
        <taxon>Candidatus Atelocyanobacterium</taxon>
        <taxon>Candidatus Atelocyanobacterium thalassae</taxon>
    </lineage>
</organism>
<reference evidence="1 2" key="1">
    <citation type="journal article" date="2010" name="Nature">
        <title>Metabolic streamlining in an open-ocean nitrogen-fixing cyanobacterium.</title>
        <authorList>
            <person name="Tripp H.J."/>
            <person name="Bench S.R."/>
            <person name="Turk K.A."/>
            <person name="Foster R.A."/>
            <person name="Desany B.A."/>
            <person name="Niazi F."/>
            <person name="Affourtit J.P."/>
            <person name="Zehr J.P."/>
        </authorList>
    </citation>
    <scope>NUCLEOTIDE SEQUENCE [LARGE SCALE GENOMIC DNA]</scope>
    <source>
        <strain evidence="2">ALOHA</strain>
    </source>
</reference>
<keyword evidence="1" id="KW-0378">Hydrolase</keyword>
<dbReference type="Proteomes" id="UP000001405">
    <property type="component" value="Chromosome"/>
</dbReference>
<dbReference type="STRING" id="1453429.UCYN_08160"/>
<dbReference type="OrthoDB" id="9809852at2"/>
<accession>D3EPV7</accession>
<dbReference type="GO" id="GO:0004527">
    <property type="term" value="F:exonuclease activity"/>
    <property type="evidence" value="ECO:0007669"/>
    <property type="project" value="UniProtKB-KW"/>
</dbReference>
<dbReference type="Gene3D" id="3.10.310.30">
    <property type="match status" value="1"/>
</dbReference>
<dbReference type="PATRIC" id="fig|713887.8.peg.763"/>
<dbReference type="RefSeq" id="WP_012954194.1">
    <property type="nucleotide sequence ID" value="NC_013771.1"/>
</dbReference>
<evidence type="ECO:0000313" key="2">
    <source>
        <dbReference type="Proteomes" id="UP000001405"/>
    </source>
</evidence>
<dbReference type="Gene3D" id="3.90.1640.30">
    <property type="match status" value="1"/>
</dbReference>
<dbReference type="SUPFAM" id="SSF64182">
    <property type="entry name" value="DHH phosphoesterases"/>
    <property type="match status" value="1"/>
</dbReference>
<dbReference type="InterPro" id="IPR051673">
    <property type="entry name" value="SSDNA_exonuclease_RecJ"/>
</dbReference>
<dbReference type="EMBL" id="CP001842">
    <property type="protein sequence ID" value="ADB95507.1"/>
    <property type="molecule type" value="Genomic_DNA"/>
</dbReference>
<keyword evidence="1" id="KW-0540">Nuclease</keyword>
<sequence>MDTGQITWQSPSLVDLPPSFTNILSSFNISPQENFISQILWNRNIRTVDQLKIFLDCDSYESLSIFEGWSEVIPSVYRLKAAVQNKEKVIICGKEGLNSIISTSLLWEGLGNFLIPYTQLNYYIPSYSTRCHGFNTASIKQFAIEEVNLIITCGIKDFSLQDLSLAKSFGIDIIAIGRNINPVNLKDLIYTIDSYSLSVDHPFFDLSETSLAYKLIESLHTEIPKTPSDNLDNLLDLVAINSISTLLKLNIELRYLTKKGIQNLQKQLKNPSRPGIAYLLYLCKLSGNRPTDICFGIGSRINSVCCVNKSSSFLIELLTNKDKDYSEKLALEAELANIRCNNLQQYIIRNIRQTLKAIDLSITQVIVLENPEWESEILKLIVQEVSCEYNKPTILLTTVECKENEQQNLNFSKGYAYSSNNISSYELISSQHDLLYSFYGEEYSDLVDLSLSNENIPLFRERANQYLRQKYVEIDTSKSIVETDLTVTVSQLGQSLFRELKILEPYGIGNLVPKLLIKNCYLKISKNNNGKTFKNHNLKYVKTEFTLYDSSTKKGFPGVWWGHSKGELQNKEDIKYDVIVELGYSNLQPGNYEVRLIEIQEISHHLDSKKTRINLLDYRNDKITFNNINNGSFELFKFCPVDWSELLNIYEKSCKNFQDLALSYSFNVDSSSIDTIQKAIDIANFLSSNNQKITRKKLRKVLSLSDFSLDLMLDFLGKFGFLINKDNKKLSFRTIVSTKSQHQTFLQKLNEVIEEENFKKRYFSQISLEILEQVLTDGNL</sequence>
<keyword evidence="1" id="KW-0269">Exonuclease</keyword>
<name>D3EPV7_ATETH</name>
<dbReference type="HOGENOM" id="CLU_009736_4_1_3"/>
<dbReference type="InterPro" id="IPR038763">
    <property type="entry name" value="DHH_sf"/>
</dbReference>
<dbReference type="KEGG" id="cyu:UCYN_08160"/>
<dbReference type="AlphaFoldDB" id="D3EPV7"/>
<protein>
    <submittedName>
        <fullName evidence="1">Single-stranded DNA-specific exonuclease</fullName>
    </submittedName>
</protein>
<keyword evidence="2" id="KW-1185">Reference proteome</keyword>
<gene>
    <name evidence="1" type="ordered locus">UCYN_08160</name>
</gene>
<dbReference type="PANTHER" id="PTHR30255:SF2">
    <property type="entry name" value="SINGLE-STRANDED-DNA-SPECIFIC EXONUCLEASE RECJ"/>
    <property type="match status" value="1"/>
</dbReference>
<evidence type="ECO:0000313" key="1">
    <source>
        <dbReference type="EMBL" id="ADB95507.1"/>
    </source>
</evidence>
<dbReference type="PANTHER" id="PTHR30255">
    <property type="entry name" value="SINGLE-STRANDED-DNA-SPECIFIC EXONUCLEASE RECJ"/>
    <property type="match status" value="1"/>
</dbReference>